<evidence type="ECO:0000313" key="3">
    <source>
        <dbReference type="EMBL" id="QFQ29152.1"/>
    </source>
</evidence>
<feature type="region of interest" description="Disordered" evidence="1">
    <location>
        <begin position="37"/>
        <end position="87"/>
    </location>
</feature>
<reference evidence="3 5" key="2">
    <citation type="submission" date="2019-09" db="EMBL/GenBank/DDBJ databases">
        <title>Complete Genome Sequence of Janibacter melonis M714 with both human health impact and industrial applications.</title>
        <authorList>
            <person name="Jin M."/>
            <person name="Zhao Q.R."/>
        </authorList>
    </citation>
    <scope>NUCLEOTIDE SEQUENCE [LARGE SCALE GENOMIC DNA]</scope>
    <source>
        <strain evidence="3 5">M714</strain>
    </source>
</reference>
<reference evidence="3" key="3">
    <citation type="submission" date="2019-11" db="EMBL/GenBank/DDBJ databases">
        <authorList>
            <person name="Zhao Q."/>
        </authorList>
    </citation>
    <scope>NUCLEOTIDE SEQUENCE</scope>
    <source>
        <strain evidence="3">M714</strain>
    </source>
</reference>
<evidence type="ECO:0000313" key="5">
    <source>
        <dbReference type="Proteomes" id="UP000271708"/>
    </source>
</evidence>
<sequence length="87" mass="9799">MTNWLSTVLTRRPSSSRHVGAGFDADMMRMAHELSLMAQQSPKSGSHSRTSSDRIATSREGVTESYKVYPSAVRRMPDRYHPTLSTR</sequence>
<dbReference type="Proteomes" id="UP000271708">
    <property type="component" value="Chromosome"/>
</dbReference>
<feature type="compositionally biased region" description="Polar residues" evidence="1">
    <location>
        <begin position="37"/>
        <end position="55"/>
    </location>
</feature>
<dbReference type="EMBL" id="LQZG01000001">
    <property type="protein sequence ID" value="OAB88914.1"/>
    <property type="molecule type" value="Genomic_DNA"/>
</dbReference>
<dbReference type="RefSeq" id="WP_068271709.1">
    <property type="nucleotide sequence ID" value="NZ_BAAAKD010000009.1"/>
</dbReference>
<dbReference type="AlphaFoldDB" id="A0A176QGT3"/>
<dbReference type="Proteomes" id="UP000076976">
    <property type="component" value="Unassembled WGS sequence"/>
</dbReference>
<organism evidence="2 4">
    <name type="scientific">Janibacter melonis</name>
    <dbReference type="NCBI Taxonomy" id="262209"/>
    <lineage>
        <taxon>Bacteria</taxon>
        <taxon>Bacillati</taxon>
        <taxon>Actinomycetota</taxon>
        <taxon>Actinomycetes</taxon>
        <taxon>Micrococcales</taxon>
        <taxon>Intrasporangiaceae</taxon>
        <taxon>Janibacter</taxon>
    </lineage>
</organism>
<dbReference type="EMBL" id="CP044548">
    <property type="protein sequence ID" value="QFQ29152.1"/>
    <property type="molecule type" value="Genomic_DNA"/>
</dbReference>
<reference evidence="2 4" key="1">
    <citation type="submission" date="2016-01" db="EMBL/GenBank/DDBJ databases">
        <title>Janibacter melonis strain CD11_4 genome sequencing and assembly.</title>
        <authorList>
            <person name="Nair G.R."/>
            <person name="Kaur G."/>
            <person name="Chander A.M."/>
            <person name="Mayilraj S."/>
        </authorList>
    </citation>
    <scope>NUCLEOTIDE SEQUENCE [LARGE SCALE GENOMIC DNA]</scope>
    <source>
        <strain evidence="2 4">CD11-4</strain>
    </source>
</reference>
<proteinExistence type="predicted"/>
<evidence type="ECO:0000313" key="2">
    <source>
        <dbReference type="EMBL" id="OAB88914.1"/>
    </source>
</evidence>
<protein>
    <submittedName>
        <fullName evidence="2">Uncharacterized protein</fullName>
    </submittedName>
</protein>
<evidence type="ECO:0000313" key="4">
    <source>
        <dbReference type="Proteomes" id="UP000076976"/>
    </source>
</evidence>
<dbReference type="GeneID" id="59162931"/>
<name>A0A176QGT3_9MICO</name>
<keyword evidence="4" id="KW-1185">Reference proteome</keyword>
<accession>A0A176QGT3</accession>
<dbReference type="OrthoDB" id="4870626at2"/>
<evidence type="ECO:0000256" key="1">
    <source>
        <dbReference type="SAM" id="MobiDB-lite"/>
    </source>
</evidence>
<gene>
    <name evidence="2" type="ORF">AWH69_03865</name>
    <name evidence="3" type="ORF">EEW87_000610</name>
</gene>
<dbReference type="KEGG" id="jme:EEW87_000610"/>